<gene>
    <name evidence="1" type="ORF">KR76_15340</name>
</gene>
<evidence type="ECO:0000313" key="2">
    <source>
        <dbReference type="Proteomes" id="UP000030300"/>
    </source>
</evidence>
<organism evidence="1 2">
    <name type="scientific">Nocardioides simplex</name>
    <name type="common">Arthrobacter simplex</name>
    <dbReference type="NCBI Taxonomy" id="2045"/>
    <lineage>
        <taxon>Bacteria</taxon>
        <taxon>Bacillati</taxon>
        <taxon>Actinomycetota</taxon>
        <taxon>Actinomycetes</taxon>
        <taxon>Propionibacteriales</taxon>
        <taxon>Nocardioidaceae</taxon>
        <taxon>Pimelobacter</taxon>
    </lineage>
</organism>
<accession>A0A0A1DRB2</accession>
<dbReference type="Proteomes" id="UP000030300">
    <property type="component" value="Chromosome"/>
</dbReference>
<dbReference type="STRING" id="2045.KR76_15340"/>
<dbReference type="OrthoDB" id="3268863at2"/>
<dbReference type="RefSeq" id="WP_052138722.1">
    <property type="nucleotide sequence ID" value="NZ_BJMC01000009.1"/>
</dbReference>
<protein>
    <submittedName>
        <fullName evidence="1">Uncharacterized protein</fullName>
    </submittedName>
</protein>
<evidence type="ECO:0000313" key="1">
    <source>
        <dbReference type="EMBL" id="AIY19956.2"/>
    </source>
</evidence>
<dbReference type="HOGENOM" id="CLU_108860_3_0_11"/>
<name>A0A0A1DRB2_NOCSI</name>
<keyword evidence="2" id="KW-1185">Reference proteome</keyword>
<dbReference type="AlphaFoldDB" id="A0A0A1DRB2"/>
<dbReference type="KEGG" id="psim:KR76_15340"/>
<dbReference type="EMBL" id="CP009896">
    <property type="protein sequence ID" value="AIY19956.2"/>
    <property type="molecule type" value="Genomic_DNA"/>
</dbReference>
<dbReference type="GeneID" id="96610217"/>
<dbReference type="InterPro" id="IPR021678">
    <property type="entry name" value="DUF3263"/>
</dbReference>
<proteinExistence type="predicted"/>
<sequence>MDELTDAEKTMLDLERGWWKYPGAKESAIHEQLGMTATVYYRSLHHLIARPEAMAYDPLLVKRLHRQAVARRRQRSARRLGFQLDAQLD</sequence>
<dbReference type="Pfam" id="PF11662">
    <property type="entry name" value="DUF3263"/>
    <property type="match status" value="1"/>
</dbReference>
<reference evidence="1 2" key="1">
    <citation type="journal article" date="2015" name="Genome Announc.">
        <title>Complete Genome Sequence of Steroid-Transforming Nocardioides simplex VKM Ac-2033D.</title>
        <authorList>
            <person name="Shtratnikova V.Y."/>
            <person name="Schelkunov M.I."/>
            <person name="Pekov Y.A."/>
            <person name="Fokina V.V."/>
            <person name="Logacheva M.D."/>
            <person name="Sokolov S.L."/>
            <person name="Bragin E.Y."/>
            <person name="Ashapkin V.V."/>
            <person name="Donova M.V."/>
        </authorList>
    </citation>
    <scope>NUCLEOTIDE SEQUENCE [LARGE SCALE GENOMIC DNA]</scope>
    <source>
        <strain evidence="1 2">VKM Ac-2033D</strain>
    </source>
</reference>